<evidence type="ECO:0000313" key="2">
    <source>
        <dbReference type="Proteomes" id="UP000001857"/>
    </source>
</evidence>
<sequence>MQLIKLYSYGTFLEKECRLTPVCPYSIGLSKLLINLAIIYNEPRAKELRIERSIYKGSSGLMID</sequence>
<reference evidence="1 2" key="2">
    <citation type="journal article" date="2009" name="Nature">
        <title>A single regulatory gene is sufficient to alter bacterial host range.</title>
        <authorList>
            <person name="Mandel M.J."/>
            <person name="Wollenberg M.S."/>
            <person name="Stabb E.V."/>
            <person name="Visick K.L."/>
            <person name="Ruby E.G."/>
        </authorList>
    </citation>
    <scope>NUCLEOTIDE SEQUENCE [LARGE SCALE GENOMIC DNA]</scope>
    <source>
        <strain evidence="1 2">MJ11</strain>
        <plasmid evidence="2">Plasmid pMJ100</plasmid>
    </source>
</reference>
<dbReference type="AlphaFoldDB" id="B5EVZ9"/>
<geneLocation type="plasmid" evidence="1 2">
    <name>pMJ100</name>
</geneLocation>
<reference evidence="2" key="1">
    <citation type="submission" date="2008-08" db="EMBL/GenBank/DDBJ databases">
        <title>Complete sequence of Vibrio fischeri strain MJ11.</title>
        <authorList>
            <person name="Mandel M.J."/>
            <person name="Stabb E.V."/>
            <person name="Ruby E.G."/>
            <person name="Ferriera S."/>
            <person name="Johnson J."/>
            <person name="Kravitz S."/>
            <person name="Beeson K."/>
            <person name="Sutton G."/>
            <person name="Rogers Y.-H."/>
            <person name="Friedman R."/>
            <person name="Frazier M."/>
            <person name="Venter J.C."/>
        </authorList>
    </citation>
    <scope>NUCLEOTIDE SEQUENCE [LARGE SCALE GENOMIC DNA]</scope>
    <source>
        <strain evidence="2">MJ11</strain>
        <plasmid evidence="2">Plasmid pMJ100</plasmid>
    </source>
</reference>
<dbReference type="KEGG" id="vfm:VFMJ11_B0056"/>
<evidence type="ECO:0000313" key="1">
    <source>
        <dbReference type="EMBL" id="ACH64693.1"/>
    </source>
</evidence>
<gene>
    <name evidence="1" type="ordered locus">VFMJ11_B0056</name>
</gene>
<keyword evidence="1" id="KW-0614">Plasmid</keyword>
<dbReference type="Proteomes" id="UP000001857">
    <property type="component" value="Plasmid pMJ100"/>
</dbReference>
<dbReference type="HOGENOM" id="CLU_2866607_0_0_6"/>
<protein>
    <submittedName>
        <fullName evidence="1">Uncharacterized protein</fullName>
    </submittedName>
</protein>
<name>B5EVZ9_ALIFM</name>
<organism evidence="1 2">
    <name type="scientific">Aliivibrio fischeri (strain MJ11)</name>
    <name type="common">Vibrio fischeri</name>
    <dbReference type="NCBI Taxonomy" id="388396"/>
    <lineage>
        <taxon>Bacteria</taxon>
        <taxon>Pseudomonadati</taxon>
        <taxon>Pseudomonadota</taxon>
        <taxon>Gammaproteobacteria</taxon>
        <taxon>Vibrionales</taxon>
        <taxon>Vibrionaceae</taxon>
        <taxon>Aliivibrio</taxon>
    </lineage>
</organism>
<proteinExistence type="predicted"/>
<dbReference type="RefSeq" id="WP_012534476.1">
    <property type="nucleotide sequence ID" value="NC_011185.1"/>
</dbReference>
<dbReference type="EMBL" id="CP001134">
    <property type="protein sequence ID" value="ACH64693.1"/>
    <property type="molecule type" value="Genomic_DNA"/>
</dbReference>
<accession>B5EVZ9</accession>